<gene>
    <name evidence="17" type="ORF">JV46_08200</name>
</gene>
<evidence type="ECO:0000256" key="7">
    <source>
        <dbReference type="ARBA" id="ARBA00022691"/>
    </source>
</evidence>
<keyword evidence="10" id="KW-0408">Iron</keyword>
<dbReference type="PATRIC" id="fig|2340.3.peg.1455"/>
<dbReference type="OrthoDB" id="9770937at2"/>
<dbReference type="SUPFAM" id="SSF102114">
    <property type="entry name" value="Radical SAM enzymes"/>
    <property type="match status" value="1"/>
</dbReference>
<comment type="similarity">
    <text evidence="4">Belongs to the radical SAM superfamily. KamA family.</text>
</comment>
<comment type="cofactor">
    <cofactor evidence="3">
        <name>[4Fe-4S] cluster</name>
        <dbReference type="ChEBI" id="CHEBI:49883"/>
    </cofactor>
</comment>
<dbReference type="PROSITE" id="PS51918">
    <property type="entry name" value="RADICAL_SAM"/>
    <property type="match status" value="1"/>
</dbReference>
<evidence type="ECO:0000256" key="2">
    <source>
        <dbReference type="ARBA" id="ARBA00001933"/>
    </source>
</evidence>
<name>A0A0B0HAD1_SOVGS</name>
<evidence type="ECO:0000256" key="1">
    <source>
        <dbReference type="ARBA" id="ARBA00001352"/>
    </source>
</evidence>
<feature type="binding site" evidence="14">
    <location>
        <position position="127"/>
    </location>
    <ligand>
        <name>[4Fe-4S] cluster</name>
        <dbReference type="ChEBI" id="CHEBI:49883"/>
        <note>4Fe-4S-S-AdoMet</note>
    </ligand>
</feature>
<comment type="cofactor">
    <cofactor evidence="2 15">
        <name>pyridoxal 5'-phosphate</name>
        <dbReference type="ChEBI" id="CHEBI:597326"/>
    </cofactor>
</comment>
<evidence type="ECO:0000256" key="10">
    <source>
        <dbReference type="ARBA" id="ARBA00023004"/>
    </source>
</evidence>
<dbReference type="SFLD" id="SFLDG01070">
    <property type="entry name" value="PLP-dependent"/>
    <property type="match status" value="1"/>
</dbReference>
<evidence type="ECO:0000256" key="3">
    <source>
        <dbReference type="ARBA" id="ARBA00001966"/>
    </source>
</evidence>
<evidence type="ECO:0000256" key="8">
    <source>
        <dbReference type="ARBA" id="ARBA00022723"/>
    </source>
</evidence>
<keyword evidence="12" id="KW-0413">Isomerase</keyword>
<dbReference type="PANTHER" id="PTHR30538">
    <property type="entry name" value="LYSINE 2,3-AMINOMUTASE-RELATED"/>
    <property type="match status" value="1"/>
</dbReference>
<protein>
    <recommendedName>
        <fullName evidence="5">L-lysine 2,3-aminomutase</fullName>
    </recommendedName>
    <alternativeName>
        <fullName evidence="13">EF-P post-translational modification enzyme B</fullName>
    </alternativeName>
</protein>
<feature type="binding site" evidence="14">
    <location>
        <position position="124"/>
    </location>
    <ligand>
        <name>[4Fe-4S] cluster</name>
        <dbReference type="ChEBI" id="CHEBI:49883"/>
        <note>4Fe-4S-S-AdoMet</note>
    </ligand>
</feature>
<dbReference type="InterPro" id="IPR003739">
    <property type="entry name" value="Lys_aminomutase/Glu_NH3_mut"/>
</dbReference>
<dbReference type="GeneID" id="86992517"/>
<evidence type="ECO:0000256" key="4">
    <source>
        <dbReference type="ARBA" id="ARBA00008703"/>
    </source>
</evidence>
<evidence type="ECO:0000256" key="12">
    <source>
        <dbReference type="ARBA" id="ARBA00023235"/>
    </source>
</evidence>
<dbReference type="SFLD" id="SFLDF00314">
    <property type="entry name" value="L-lysine_2_3-aminomutase_(yjeK"/>
    <property type="match status" value="1"/>
</dbReference>
<dbReference type="InterPro" id="IPR013785">
    <property type="entry name" value="Aldolase_TIM"/>
</dbReference>
<evidence type="ECO:0000256" key="5">
    <source>
        <dbReference type="ARBA" id="ARBA00022363"/>
    </source>
</evidence>
<keyword evidence="11 14" id="KW-0411">Iron-sulfur</keyword>
<dbReference type="NCBIfam" id="TIGR03821">
    <property type="entry name" value="EFP_modif_epmB"/>
    <property type="match status" value="1"/>
</dbReference>
<dbReference type="CDD" id="cd01335">
    <property type="entry name" value="Radical_SAM"/>
    <property type="match status" value="1"/>
</dbReference>
<evidence type="ECO:0000313" key="17">
    <source>
        <dbReference type="EMBL" id="KHF24819.1"/>
    </source>
</evidence>
<dbReference type="PIRSF" id="PIRSF004911">
    <property type="entry name" value="DUF160"/>
    <property type="match status" value="1"/>
</dbReference>
<dbReference type="eggNOG" id="COG1509">
    <property type="taxonomic scope" value="Bacteria"/>
</dbReference>
<dbReference type="GO" id="GO:0016853">
    <property type="term" value="F:isomerase activity"/>
    <property type="evidence" value="ECO:0007669"/>
    <property type="project" value="UniProtKB-KW"/>
</dbReference>
<dbReference type="SFLD" id="SFLDS00029">
    <property type="entry name" value="Radical_SAM"/>
    <property type="match status" value="1"/>
</dbReference>
<evidence type="ECO:0000256" key="11">
    <source>
        <dbReference type="ARBA" id="ARBA00023014"/>
    </source>
</evidence>
<dbReference type="EMBL" id="JRAA01000002">
    <property type="protein sequence ID" value="KHF24819.1"/>
    <property type="molecule type" value="Genomic_DNA"/>
</dbReference>
<dbReference type="InterPro" id="IPR007197">
    <property type="entry name" value="rSAM"/>
</dbReference>
<keyword evidence="8 14" id="KW-0479">Metal-binding</keyword>
<dbReference type="Gene3D" id="3.20.20.70">
    <property type="entry name" value="Aldolase class I"/>
    <property type="match status" value="1"/>
</dbReference>
<evidence type="ECO:0000256" key="9">
    <source>
        <dbReference type="ARBA" id="ARBA00022898"/>
    </source>
</evidence>
<dbReference type="InterPro" id="IPR058240">
    <property type="entry name" value="rSAM_sf"/>
</dbReference>
<evidence type="ECO:0000256" key="13">
    <source>
        <dbReference type="ARBA" id="ARBA00030756"/>
    </source>
</evidence>
<dbReference type="Proteomes" id="UP000030856">
    <property type="component" value="Unassembled WGS sequence"/>
</dbReference>
<dbReference type="InterPro" id="IPR022462">
    <property type="entry name" value="EpmB"/>
</dbReference>
<feature type="modified residue" description="N6-(pyridoxal phosphate)lysine" evidence="15">
    <location>
        <position position="332"/>
    </location>
</feature>
<evidence type="ECO:0000256" key="14">
    <source>
        <dbReference type="PIRSR" id="PIRSR004911-1"/>
    </source>
</evidence>
<dbReference type="STRING" id="2340.JV46_08200"/>
<evidence type="ECO:0000256" key="15">
    <source>
        <dbReference type="PIRSR" id="PIRSR603739-50"/>
    </source>
</evidence>
<comment type="caution">
    <text evidence="17">The sequence shown here is derived from an EMBL/GenBank/DDBJ whole genome shotgun (WGS) entry which is preliminary data.</text>
</comment>
<accession>A0A0B0HAD1</accession>
<sequence>MITRNLRIENDKMSWEQQYAASFRNPTDLLTWLGIDIGTISDAIDTDSEFPLRVPHAFASRMLHGNPDDPLLRQVLPLKNERIPVSGFSNDPLDEENYTVGNGIIKKYQGRALLIATGACAIHCRYCFRRHYPYADESLTREQISTMISELRRMGDLDEVILSGGDPLSLSDSRLEELLDALATLPKLRRLRLHTRLPIVLPDRVTGRLATMLGQFPTEVVCVMHANHPNELDDQVAAAMHRLRVENVTLLNQSVLLNRINNDSDTIELLCKKGFEMGVLSYYLHQLDPVSGTHAFAVGDAEANEIHAELLTRLPGYLVPKLVREQAGALSKTPL</sequence>
<dbReference type="AlphaFoldDB" id="A0A0B0HAD1"/>
<keyword evidence="7" id="KW-0949">S-adenosyl-L-methionine</keyword>
<keyword evidence="6 14" id="KW-0004">4Fe-4S</keyword>
<keyword evidence="9 15" id="KW-0663">Pyridoxal phosphate</keyword>
<reference evidence="17 18" key="1">
    <citation type="journal article" date="2014" name="BMC Genomics">
        <title>The genome of the intracellular bacterium of the coastal bivalve, Solemya velum: a blueprint for thriving in and out of symbiosis.</title>
        <authorList>
            <person name="Dmytrenko O."/>
            <person name="Russell S.L."/>
            <person name="Loo W.T."/>
            <person name="Fontanez K.M."/>
            <person name="Liao L."/>
            <person name="Roeselers G."/>
            <person name="Sharma R."/>
            <person name="Stewart F.J."/>
            <person name="Newton I.L."/>
            <person name="Woyke T."/>
            <person name="Wu D."/>
            <person name="Lang J.M."/>
            <person name="Eisen J.A."/>
            <person name="Cavanaugh C.M."/>
        </authorList>
    </citation>
    <scope>NUCLEOTIDE SEQUENCE [LARGE SCALE GENOMIC DNA]</scope>
    <source>
        <strain evidence="17 18">WH</strain>
    </source>
</reference>
<dbReference type="GO" id="GO:0046872">
    <property type="term" value="F:metal ion binding"/>
    <property type="evidence" value="ECO:0007669"/>
    <property type="project" value="UniProtKB-KW"/>
</dbReference>
<dbReference type="RefSeq" id="WP_078453035.1">
    <property type="nucleotide sequence ID" value="NZ_JRAA01000002.1"/>
</dbReference>
<feature type="binding site" evidence="14">
    <location>
        <position position="120"/>
    </location>
    <ligand>
        <name>[4Fe-4S] cluster</name>
        <dbReference type="ChEBI" id="CHEBI:49883"/>
        <note>4Fe-4S-S-AdoMet</note>
    </ligand>
</feature>
<dbReference type="Pfam" id="PF04055">
    <property type="entry name" value="Radical_SAM"/>
    <property type="match status" value="1"/>
</dbReference>
<evidence type="ECO:0000259" key="16">
    <source>
        <dbReference type="PROSITE" id="PS51918"/>
    </source>
</evidence>
<dbReference type="NCBIfam" id="TIGR00238">
    <property type="entry name" value="KamA family radical SAM protein"/>
    <property type="match status" value="1"/>
</dbReference>
<comment type="catalytic activity">
    <reaction evidence="1">
        <text>L-lysine = D-beta-lysine</text>
        <dbReference type="Rhea" id="RHEA:44148"/>
        <dbReference type="ChEBI" id="CHEBI:32551"/>
        <dbReference type="ChEBI" id="CHEBI:84138"/>
    </reaction>
</comment>
<feature type="domain" description="Radical SAM core" evidence="16">
    <location>
        <begin position="106"/>
        <end position="330"/>
    </location>
</feature>
<organism evidence="17 18">
    <name type="scientific">Solemya velum gill symbiont</name>
    <dbReference type="NCBI Taxonomy" id="2340"/>
    <lineage>
        <taxon>Bacteria</taxon>
        <taxon>Pseudomonadati</taxon>
        <taxon>Pseudomonadota</taxon>
        <taxon>Gammaproteobacteria</taxon>
        <taxon>sulfur-oxidizing symbionts</taxon>
    </lineage>
</organism>
<dbReference type="GO" id="GO:0051539">
    <property type="term" value="F:4 iron, 4 sulfur cluster binding"/>
    <property type="evidence" value="ECO:0007669"/>
    <property type="project" value="UniProtKB-KW"/>
</dbReference>
<proteinExistence type="inferred from homology"/>
<evidence type="ECO:0000256" key="6">
    <source>
        <dbReference type="ARBA" id="ARBA00022485"/>
    </source>
</evidence>
<keyword evidence="18" id="KW-1185">Reference proteome</keyword>
<dbReference type="PANTHER" id="PTHR30538:SF1">
    <property type="entry name" value="L-LYSINE 2,3-AMINOMUTASE"/>
    <property type="match status" value="1"/>
</dbReference>
<evidence type="ECO:0000313" key="18">
    <source>
        <dbReference type="Proteomes" id="UP000030856"/>
    </source>
</evidence>